<keyword evidence="3" id="KW-1133">Transmembrane helix</keyword>
<dbReference type="InterPro" id="IPR023753">
    <property type="entry name" value="FAD/NAD-binding_dom"/>
</dbReference>
<evidence type="ECO:0000259" key="4">
    <source>
        <dbReference type="Pfam" id="PF07992"/>
    </source>
</evidence>
<organism evidence="5 6">
    <name type="scientific">Flavobacterium cupreum</name>
    <dbReference type="NCBI Taxonomy" id="2133766"/>
    <lineage>
        <taxon>Bacteria</taxon>
        <taxon>Pseudomonadati</taxon>
        <taxon>Bacteroidota</taxon>
        <taxon>Flavobacteriia</taxon>
        <taxon>Flavobacteriales</taxon>
        <taxon>Flavobacteriaceae</taxon>
        <taxon>Flavobacterium</taxon>
    </lineage>
</organism>
<dbReference type="EMBL" id="QWDM01000022">
    <property type="protein sequence ID" value="RUT67956.1"/>
    <property type="molecule type" value="Genomic_DNA"/>
</dbReference>
<dbReference type="PRINTS" id="PR00368">
    <property type="entry name" value="FADPNR"/>
</dbReference>
<name>A0A434A0R5_9FLAO</name>
<dbReference type="Gene3D" id="3.50.50.60">
    <property type="entry name" value="FAD/NAD(P)-binding domain"/>
    <property type="match status" value="2"/>
</dbReference>
<keyword evidence="3" id="KW-0812">Transmembrane</keyword>
<keyword evidence="2" id="KW-0560">Oxidoreductase</keyword>
<keyword evidence="6" id="KW-1185">Reference proteome</keyword>
<evidence type="ECO:0000313" key="5">
    <source>
        <dbReference type="EMBL" id="RUT67956.1"/>
    </source>
</evidence>
<dbReference type="PROSITE" id="PS51318">
    <property type="entry name" value="TAT"/>
    <property type="match status" value="1"/>
</dbReference>
<comment type="caution">
    <text evidence="5">The sequence shown here is derived from an EMBL/GenBank/DDBJ whole genome shotgun (WGS) entry which is preliminary data.</text>
</comment>
<sequence>MKNLDRRTFIKQGGILATAFAVPLSFNPFIEHKEMTEKKHFDVIIIGGSYAGLATAMALGRAVRKVLIIDSGKPCNWQTPHSHNFLTQDGKTPKEISSLAKQQVLAYNTITFFEGYAIKGLKTKNNFEIETETGVVFSTSKLVFATGVKDMMPSIGGFSECWGISVLHCPYCHGYEVKNEKTGILGNGEYGFEFSKLISNWTKDLTLFTNGASTLTIEQTSLLEQKHIKIIEKEIEALEHINGYLKQIIFKDGSKTSIKAIYTRLPFEQNCSISEQLGCELTEEGHLKVDTFQKATTNGVFACGDNVTRMRTIAIAIAMGTTTGMTVNKELVEESF</sequence>
<proteinExistence type="predicted"/>
<reference evidence="6" key="1">
    <citation type="journal article" date="2019" name="Syst. Appl. Microbiol.">
        <title>Flavobacterium circumlabens sp. nov. and Flavobacterium cupreum sp. nov., two psychrotrophic species isolated from Antarctic environmental samples.</title>
        <authorList>
            <person name="Kralova S."/>
            <person name="Busse H.-J."/>
            <person name="Svec P."/>
            <person name="Maslanova I."/>
            <person name="Stankova E."/>
            <person name="Bartak M."/>
            <person name="Sedlacek I."/>
        </authorList>
    </citation>
    <scope>NUCLEOTIDE SEQUENCE [LARGE SCALE GENOMIC DNA]</scope>
    <source>
        <strain evidence="6">CCM 8825</strain>
    </source>
</reference>
<dbReference type="RefSeq" id="WP_127340697.1">
    <property type="nucleotide sequence ID" value="NZ_QWDM01000022.1"/>
</dbReference>
<keyword evidence="1" id="KW-0285">Flavoprotein</keyword>
<keyword evidence="3" id="KW-0472">Membrane</keyword>
<dbReference type="SUPFAM" id="SSF51905">
    <property type="entry name" value="FAD/NAD(P)-binding domain"/>
    <property type="match status" value="2"/>
</dbReference>
<dbReference type="PANTHER" id="PTHR48105">
    <property type="entry name" value="THIOREDOXIN REDUCTASE 1-RELATED-RELATED"/>
    <property type="match status" value="1"/>
</dbReference>
<accession>A0A434A0R5</accession>
<dbReference type="InterPro" id="IPR006311">
    <property type="entry name" value="TAT_signal"/>
</dbReference>
<dbReference type="PRINTS" id="PR00469">
    <property type="entry name" value="PNDRDTASEII"/>
</dbReference>
<evidence type="ECO:0000256" key="2">
    <source>
        <dbReference type="ARBA" id="ARBA00023002"/>
    </source>
</evidence>
<dbReference type="InterPro" id="IPR036188">
    <property type="entry name" value="FAD/NAD-bd_sf"/>
</dbReference>
<feature type="domain" description="FAD/NAD(P)-binding" evidence="4">
    <location>
        <begin position="41"/>
        <end position="320"/>
    </location>
</feature>
<dbReference type="Pfam" id="PF07992">
    <property type="entry name" value="Pyr_redox_2"/>
    <property type="match status" value="1"/>
</dbReference>
<gene>
    <name evidence="5" type="ORF">D0817_23365</name>
</gene>
<dbReference type="AlphaFoldDB" id="A0A434A0R5"/>
<protein>
    <submittedName>
        <fullName evidence="5">NAD(P)/FAD-dependent oxidoreductase</fullName>
    </submittedName>
</protein>
<dbReference type="GO" id="GO:0016491">
    <property type="term" value="F:oxidoreductase activity"/>
    <property type="evidence" value="ECO:0007669"/>
    <property type="project" value="UniProtKB-KW"/>
</dbReference>
<evidence type="ECO:0000256" key="1">
    <source>
        <dbReference type="ARBA" id="ARBA00022630"/>
    </source>
</evidence>
<evidence type="ECO:0000313" key="6">
    <source>
        <dbReference type="Proteomes" id="UP000288102"/>
    </source>
</evidence>
<dbReference type="Proteomes" id="UP000288102">
    <property type="component" value="Unassembled WGS sequence"/>
</dbReference>
<feature type="transmembrane region" description="Helical" evidence="3">
    <location>
        <begin position="42"/>
        <end position="63"/>
    </location>
</feature>
<dbReference type="OrthoDB" id="9806179at2"/>
<evidence type="ECO:0000256" key="3">
    <source>
        <dbReference type="SAM" id="Phobius"/>
    </source>
</evidence>
<dbReference type="InterPro" id="IPR050097">
    <property type="entry name" value="Ferredoxin-NADP_redctase_2"/>
</dbReference>